<name>A0A1N7SJK1_9BURK</name>
<dbReference type="STRING" id="1247936.BN2475_770011"/>
<gene>
    <name evidence="2" type="ORF">BN2475_770011</name>
</gene>
<dbReference type="EMBL" id="CYGX02000077">
    <property type="protein sequence ID" value="SIT47573.1"/>
    <property type="molecule type" value="Genomic_DNA"/>
</dbReference>
<sequence length="171" mass="18911">MARTRNSCRSARVARRNDHHGAAHALRASVVPPVRRHARRARAVAGRVRRAGRGGRRRPRSVAGSTVQRTGAGSGLRRCRAVPLSSRRRVRAGRAGRTCGRGILRLSGGSHGVQTRVIPTGLHAFPEPSFPPELRKMRRAIAFSAKIDRFFTYLQGVLRYCPSAPFLLDRH</sequence>
<protein>
    <submittedName>
        <fullName evidence="2">Uncharacterized protein</fullName>
    </submittedName>
</protein>
<reference evidence="2 3" key="1">
    <citation type="submission" date="2016-12" db="EMBL/GenBank/DDBJ databases">
        <authorList>
            <person name="Song W.-J."/>
            <person name="Kurnit D.M."/>
        </authorList>
    </citation>
    <scope>NUCLEOTIDE SEQUENCE [LARGE SCALE GENOMIC DNA]</scope>
    <source>
        <strain evidence="2 3">STM7296</strain>
    </source>
</reference>
<feature type="compositionally biased region" description="Basic residues" evidence="1">
    <location>
        <begin position="44"/>
        <end position="60"/>
    </location>
</feature>
<evidence type="ECO:0000313" key="3">
    <source>
        <dbReference type="Proteomes" id="UP000187012"/>
    </source>
</evidence>
<proteinExistence type="predicted"/>
<feature type="region of interest" description="Disordered" evidence="1">
    <location>
        <begin position="1"/>
        <end position="25"/>
    </location>
</feature>
<dbReference type="Proteomes" id="UP000187012">
    <property type="component" value="Unassembled WGS sequence"/>
</dbReference>
<organism evidence="2 3">
    <name type="scientific">Paraburkholderia ribeironis</name>
    <dbReference type="NCBI Taxonomy" id="1247936"/>
    <lineage>
        <taxon>Bacteria</taxon>
        <taxon>Pseudomonadati</taxon>
        <taxon>Pseudomonadota</taxon>
        <taxon>Betaproteobacteria</taxon>
        <taxon>Burkholderiales</taxon>
        <taxon>Burkholderiaceae</taxon>
        <taxon>Paraburkholderia</taxon>
    </lineage>
</organism>
<dbReference type="AlphaFoldDB" id="A0A1N7SJK1"/>
<evidence type="ECO:0000256" key="1">
    <source>
        <dbReference type="SAM" id="MobiDB-lite"/>
    </source>
</evidence>
<keyword evidence="3" id="KW-1185">Reference proteome</keyword>
<accession>A0A1N7SJK1</accession>
<feature type="region of interest" description="Disordered" evidence="1">
    <location>
        <begin position="44"/>
        <end position="76"/>
    </location>
</feature>
<evidence type="ECO:0000313" key="2">
    <source>
        <dbReference type="EMBL" id="SIT47573.1"/>
    </source>
</evidence>